<dbReference type="Proteomes" id="UP000797356">
    <property type="component" value="Chromosome 8"/>
</dbReference>
<proteinExistence type="predicted"/>
<evidence type="ECO:0000313" key="1">
    <source>
        <dbReference type="EMBL" id="KAG1358557.1"/>
    </source>
</evidence>
<keyword evidence="2" id="KW-1185">Reference proteome</keyword>
<dbReference type="EMBL" id="CM017879">
    <property type="protein sequence ID" value="KAG1358557.1"/>
    <property type="molecule type" value="Genomic_DNA"/>
</dbReference>
<organism evidence="1 2">
    <name type="scientific">Cocos nucifera</name>
    <name type="common">Coconut palm</name>
    <dbReference type="NCBI Taxonomy" id="13894"/>
    <lineage>
        <taxon>Eukaryota</taxon>
        <taxon>Viridiplantae</taxon>
        <taxon>Streptophyta</taxon>
        <taxon>Embryophyta</taxon>
        <taxon>Tracheophyta</taxon>
        <taxon>Spermatophyta</taxon>
        <taxon>Magnoliopsida</taxon>
        <taxon>Liliopsida</taxon>
        <taxon>Arecaceae</taxon>
        <taxon>Arecoideae</taxon>
        <taxon>Cocoseae</taxon>
        <taxon>Attaleinae</taxon>
        <taxon>Cocos</taxon>
    </lineage>
</organism>
<reference evidence="1" key="1">
    <citation type="journal article" date="2017" name="Gigascience">
        <title>The genome draft of coconut (Cocos nucifera).</title>
        <authorList>
            <person name="Xiao Y."/>
            <person name="Xu P."/>
            <person name="Fan H."/>
            <person name="Baudouin L."/>
            <person name="Xia W."/>
            <person name="Bocs S."/>
            <person name="Xu J."/>
            <person name="Li Q."/>
            <person name="Guo A."/>
            <person name="Zhou L."/>
            <person name="Li J."/>
            <person name="Wu Y."/>
            <person name="Ma Z."/>
            <person name="Armero A."/>
            <person name="Issali A.E."/>
            <person name="Liu N."/>
            <person name="Peng M."/>
            <person name="Yang Y."/>
        </authorList>
    </citation>
    <scope>NUCLEOTIDE SEQUENCE</scope>
    <source>
        <tissue evidence="1">Spear leaf of Hainan Tall coconut</tissue>
    </source>
</reference>
<gene>
    <name evidence="1" type="ORF">COCNU_08G000030</name>
</gene>
<name>A0A8K0N660_COCNU</name>
<evidence type="ECO:0000313" key="2">
    <source>
        <dbReference type="Proteomes" id="UP000797356"/>
    </source>
</evidence>
<protein>
    <submittedName>
        <fullName evidence="1">Uncharacterized protein</fullName>
    </submittedName>
</protein>
<sequence>MIGGKSACARVSLLPTPLVFRLEDPKPSVIEGFEIVQMSHGLDFSILEEGQRSSIECLFSEAILSLPVPDIFDLFLEEEPLKVMEISMAALERAKSIEVAKTPNALTIEAQPTMTTGSSRTVPARVELHSSILEDYSLACEAFSNILYLADATMLLIEPLKMRRRKAVDYFLQIARDRTSKGVGEVSARAKTAEKRAQDTKMVLMKSAKENSHLLGVNEALTLEMEVLKADLSKLRAIEKVQASEQFEDEKDRFAIDAYDEGRHSIRSEVASRYPRLNLDFLDEDLEAADIDVAGAQFDPKDVS</sequence>
<comment type="caution">
    <text evidence="1">The sequence shown here is derived from an EMBL/GenBank/DDBJ whole genome shotgun (WGS) entry which is preliminary data.</text>
</comment>
<accession>A0A8K0N660</accession>
<reference evidence="1" key="2">
    <citation type="submission" date="2019-07" db="EMBL/GenBank/DDBJ databases">
        <authorList>
            <person name="Yang Y."/>
            <person name="Bocs S."/>
            <person name="Baudouin L."/>
        </authorList>
    </citation>
    <scope>NUCLEOTIDE SEQUENCE</scope>
    <source>
        <tissue evidence="1">Spear leaf of Hainan Tall coconut</tissue>
    </source>
</reference>
<dbReference type="AlphaFoldDB" id="A0A8K0N660"/>